<dbReference type="Gene3D" id="1.20.1260.10">
    <property type="match status" value="1"/>
</dbReference>
<evidence type="ECO:0000313" key="3">
    <source>
        <dbReference type="Proteomes" id="UP000046176"/>
    </source>
</evidence>
<accession>A0A0T7FBT2</accession>
<dbReference type="InterPro" id="IPR012347">
    <property type="entry name" value="Ferritin-like"/>
</dbReference>
<dbReference type="Proteomes" id="UP000046176">
    <property type="component" value="Unassembled WGS sequence"/>
</dbReference>
<gene>
    <name evidence="2" type="primary">yciE</name>
    <name evidence="2" type="ORF">NGAL_HAMBI1145_12510</name>
</gene>
<dbReference type="Pfam" id="PF05974">
    <property type="entry name" value="DUF892"/>
    <property type="match status" value="1"/>
</dbReference>
<proteinExistence type="predicted"/>
<dbReference type="InterPro" id="IPR009078">
    <property type="entry name" value="Ferritin-like_SF"/>
</dbReference>
<dbReference type="OrthoDB" id="7273732at2"/>
<protein>
    <submittedName>
        <fullName evidence="2">YciE</fullName>
    </submittedName>
</protein>
<organism evidence="2 3">
    <name type="scientific">Neorhizobium galegae bv. officinalis</name>
    <dbReference type="NCBI Taxonomy" id="323656"/>
    <lineage>
        <taxon>Bacteria</taxon>
        <taxon>Pseudomonadati</taxon>
        <taxon>Pseudomonadota</taxon>
        <taxon>Alphaproteobacteria</taxon>
        <taxon>Hyphomicrobiales</taxon>
        <taxon>Rhizobiaceae</taxon>
        <taxon>Rhizobium/Agrobacterium group</taxon>
        <taxon>Neorhizobium</taxon>
    </lineage>
</organism>
<sequence length="171" mass="18680">MADTSETRSIFVTGLKNAHAMENQALSIMKPQVSRIENYPEVAARLEQHIRETEGQIARIEEVLTSLAEDHSSLKDMALSLTGSMAAMGHSVAGDEIIKNSLANFAFENYEIAAYKSLITIAEHGGFPGLAPALKSNLEEEIAMAKWLDDNLKSVTMKFASLKEAGERAKI</sequence>
<dbReference type="RefSeq" id="WP_046665522.1">
    <property type="nucleotide sequence ID" value="NZ_CCRH01000003.1"/>
</dbReference>
<dbReference type="EMBL" id="CCRH01000003">
    <property type="protein sequence ID" value="CDZ32480.1"/>
    <property type="molecule type" value="Genomic_DNA"/>
</dbReference>
<dbReference type="PANTHER" id="PTHR30565:SF9">
    <property type="entry name" value="PROTEIN YCIF"/>
    <property type="match status" value="1"/>
</dbReference>
<dbReference type="InterPro" id="IPR010287">
    <property type="entry name" value="DUF892_YciF-like"/>
</dbReference>
<evidence type="ECO:0000313" key="2">
    <source>
        <dbReference type="EMBL" id="CDZ32480.1"/>
    </source>
</evidence>
<dbReference type="AlphaFoldDB" id="A0A0T7FBT2"/>
<name>A0A0T7FBT2_NEOGA</name>
<feature type="coiled-coil region" evidence="1">
    <location>
        <begin position="43"/>
        <end position="70"/>
    </location>
</feature>
<reference evidence="2 3" key="1">
    <citation type="submission" date="2014-08" db="EMBL/GenBank/DDBJ databases">
        <authorList>
            <person name="Chen Y.-H."/>
        </authorList>
    </citation>
    <scope>NUCLEOTIDE SEQUENCE [LARGE SCALE GENOMIC DNA]</scope>
</reference>
<evidence type="ECO:0000256" key="1">
    <source>
        <dbReference type="SAM" id="Coils"/>
    </source>
</evidence>
<dbReference type="InterPro" id="IPR047114">
    <property type="entry name" value="YciF"/>
</dbReference>
<keyword evidence="1" id="KW-0175">Coiled coil</keyword>
<dbReference type="SUPFAM" id="SSF47240">
    <property type="entry name" value="Ferritin-like"/>
    <property type="match status" value="1"/>
</dbReference>
<dbReference type="PANTHER" id="PTHR30565">
    <property type="entry name" value="PROTEIN YCIF"/>
    <property type="match status" value="1"/>
</dbReference>